<comment type="caution">
    <text evidence="2">The sequence shown here is derived from an EMBL/GenBank/DDBJ whole genome shotgun (WGS) entry which is preliminary data.</text>
</comment>
<gene>
    <name evidence="2" type="ORF">E1298_16730</name>
</gene>
<feature type="domain" description="Oxidoreductase molybdopterin-binding" evidence="1">
    <location>
        <begin position="55"/>
        <end position="201"/>
    </location>
</feature>
<dbReference type="PANTHER" id="PTHR43032">
    <property type="entry name" value="PROTEIN-METHIONINE-SULFOXIDE REDUCTASE"/>
    <property type="match status" value="1"/>
</dbReference>
<dbReference type="EMBL" id="SMKU01000076">
    <property type="protein sequence ID" value="TDD86957.1"/>
    <property type="molecule type" value="Genomic_DNA"/>
</dbReference>
<dbReference type="InterPro" id="IPR000572">
    <property type="entry name" value="OxRdtase_Mopterin-bd_dom"/>
</dbReference>
<dbReference type="SUPFAM" id="SSF56524">
    <property type="entry name" value="Oxidoreductase molybdopterin-binding domain"/>
    <property type="match status" value="1"/>
</dbReference>
<dbReference type="Gene3D" id="3.90.420.10">
    <property type="entry name" value="Oxidoreductase, molybdopterin-binding domain"/>
    <property type="match status" value="1"/>
</dbReference>
<dbReference type="PANTHER" id="PTHR43032:SF4">
    <property type="entry name" value="OXIDOREDUCTASE MOLYBDOPTERIN-BINDING DOMAIN-CONTAINING PROTEIN"/>
    <property type="match status" value="1"/>
</dbReference>
<dbReference type="AlphaFoldDB" id="A0A4V2YWW1"/>
<name>A0A4V2YWW1_9ACTN</name>
<dbReference type="OrthoDB" id="9795587at2"/>
<accession>A0A4V2YWW1</accession>
<protein>
    <submittedName>
        <fullName evidence="2">Oxidoreductase</fullName>
    </submittedName>
</protein>
<dbReference type="Pfam" id="PF00174">
    <property type="entry name" value="Oxidored_molyb"/>
    <property type="match status" value="1"/>
</dbReference>
<dbReference type="RefSeq" id="WP_131894201.1">
    <property type="nucleotide sequence ID" value="NZ_SMKU01000076.1"/>
</dbReference>
<organism evidence="2 3">
    <name type="scientific">Actinomadura rubrisoli</name>
    <dbReference type="NCBI Taxonomy" id="2530368"/>
    <lineage>
        <taxon>Bacteria</taxon>
        <taxon>Bacillati</taxon>
        <taxon>Actinomycetota</taxon>
        <taxon>Actinomycetes</taxon>
        <taxon>Streptosporangiales</taxon>
        <taxon>Thermomonosporaceae</taxon>
        <taxon>Actinomadura</taxon>
    </lineage>
</organism>
<reference evidence="2 3" key="1">
    <citation type="submission" date="2019-03" db="EMBL/GenBank/DDBJ databases">
        <title>Draft genome sequences of novel Actinobacteria.</title>
        <authorList>
            <person name="Sahin N."/>
            <person name="Ay H."/>
            <person name="Saygin H."/>
        </authorList>
    </citation>
    <scope>NUCLEOTIDE SEQUENCE [LARGE SCALE GENOMIC DNA]</scope>
    <source>
        <strain evidence="2 3">H3C3</strain>
    </source>
</reference>
<evidence type="ECO:0000313" key="3">
    <source>
        <dbReference type="Proteomes" id="UP000294513"/>
    </source>
</evidence>
<dbReference type="InterPro" id="IPR036374">
    <property type="entry name" value="OxRdtase_Mopterin-bd_sf"/>
</dbReference>
<dbReference type="Proteomes" id="UP000294513">
    <property type="component" value="Unassembled WGS sequence"/>
</dbReference>
<evidence type="ECO:0000259" key="1">
    <source>
        <dbReference type="Pfam" id="PF00174"/>
    </source>
</evidence>
<proteinExistence type="predicted"/>
<keyword evidence="3" id="KW-1185">Reference proteome</keyword>
<sequence length="224" mass="24374">MGRRVVLGMLGLGVAGVAVGASVQQKVNRALAPVGQLGNVLPAAGGFRYYTVTGSVKHYSAADWRMTVDGLVTKPRTFSMADLARMRQTVLDKDFQCVTGWRVLDVRWVGVALPDLLDAVGVSPAAKAVRFTSFDGTYTESLTLEQARRRDVLVATQMEGGPVTHDHGGPVRLYVAPMYGYKSLKWLGGIELTDKVRPGYWERRGYDVDAWVGRSNGRDDAPTA</sequence>
<evidence type="ECO:0000313" key="2">
    <source>
        <dbReference type="EMBL" id="TDD86957.1"/>
    </source>
</evidence>